<dbReference type="GO" id="GO:0012505">
    <property type="term" value="C:endomembrane system"/>
    <property type="evidence" value="ECO:0007669"/>
    <property type="project" value="UniProtKB-SubCell"/>
</dbReference>
<dbReference type="InterPro" id="IPR022284">
    <property type="entry name" value="GPAT/DHAPAT"/>
</dbReference>
<organism evidence="8 9">
    <name type="scientific">Bodo saltans</name>
    <name type="common">Flagellated protozoan</name>
    <dbReference type="NCBI Taxonomy" id="75058"/>
    <lineage>
        <taxon>Eukaryota</taxon>
        <taxon>Discoba</taxon>
        <taxon>Euglenozoa</taxon>
        <taxon>Kinetoplastea</taxon>
        <taxon>Metakinetoplastina</taxon>
        <taxon>Eubodonida</taxon>
        <taxon>Bodonidae</taxon>
        <taxon>Bodo</taxon>
    </lineage>
</organism>
<dbReference type="GO" id="GO:0031966">
    <property type="term" value="C:mitochondrial membrane"/>
    <property type="evidence" value="ECO:0007669"/>
    <property type="project" value="TreeGrafter"/>
</dbReference>
<dbReference type="CDD" id="cd07993">
    <property type="entry name" value="LPLAT_DHAPAT-like"/>
    <property type="match status" value="1"/>
</dbReference>
<dbReference type="InterPro" id="IPR041728">
    <property type="entry name" value="GPAT/DHAPAT_LPLAT"/>
</dbReference>
<evidence type="ECO:0000256" key="1">
    <source>
        <dbReference type="ARBA" id="ARBA00004184"/>
    </source>
</evidence>
<sequence length="1346" mass="146114">MEIQFPDSIQRFVILADPSVRGLHVEAASLIHRSPFFRGQVHHIVLASQTTAPEDFVSEVDFVRRTTADIEESQANGGGAASVASSARSATSTATASITQPPPLSSVLRVAPPSNTNIPVQSTTTTALPSLRLTNFAASGATDLFLFIVNGIAPASIGDTLARLLPVAGPPGACVVMSPTDVAPSISASIRKHAALTKWQFIIVHAVHLSPPALAAPEYPLFHDALVGSLENICLGITMGVIRQLPVNAGQVAGIVPTDLALNTALLAFSMMAKHQLPTSSNQRVVEIGIGELPENSLVWGMVGEYIMDYFGRYHNAINAVAPLSMFDCDPSVDFSVHFNDLWNWGMTFTAPMVWYRSYFSSRFQKSHLQKFPHSTTTERMLRILSGIDAAVEQLSPNSGSPSPSGATTGTSAPLALIAQTAGKKVFTPKNNTSNGCNPEEQSAMQFNLPRGGLGPAQISTYQLMLRLLSRGGPAAARWLPFVDLNWVPWEMYVKRVCLGVLHFIVKRVLDHRQPITFPYPTPRIHNDLVFVGSDRAPPINLWLRRLFPDLHWALRCGQQPNGLNIRLFAGGTDQRRLSILAQPHIQLLINQLAREQSIAKSAVEQRADAILRGIGDTMNHQQLRTLGLMIRKVFMTLYDRINLNSDAYDILFSAFRRPRCSVIIIPAHRSYVDFLVVSYLLVMMGLPVPHICSGEDFLRLGGIASLMRGSGAFFMRRSFKNDRLYGALFKEYIRHLVRGGECVEFFIEGMRSRTGKTMPPKLGILKFVTDAFFEKQDEIDDVLFVPVGLSYEKLLEGNVYADELMGIPKPKETVSNLLKSATVLRSKYGAMNVHVGEPISLKSFADDPHQVPPGFDKIPEAERVVLGSSASSVSAGGGTYTPIRTLASVAWRITYDLQRTIVVTPTSLLAAVAQCTLNAQQFKSSGVPTALIASNVEWLRAAVLHRGGKMNTQFAVCDGMQLMSLGIQNLQPRVWVSPLSHVFMDSELASTQMLLAIYSNQLLHVFADEAVLVLAAFSFGRGGNLGNTSVDAASALISPAQAAEVASPGELPQANTDRTLTVGELKAISKPLRKLLSREVPNFQRPCPISLDSWLSVSLTNLYDDNRSIRGTPLSESLDEDVSFVRTQFASFVTQLLYPLIESHWITIISVIAMSRPAVSVAPTLESPSTTTASEPAAPTTAAVVTKSSPQIIIDDAQLSKLTHQAALALHKNKVSPFLQSSSKESLKNCVGFLVEEGFLVPQPASPQPSYRLRANPAAQQQQASNQGVGGLNANQLDAQSTTQSISSPTTGISTTVSTVTVPVSLDDYLQFVNALRHRPSSAAQTKDAISIVADVLSKNGKSKM</sequence>
<gene>
    <name evidence="8" type="ORF">BSAL_71650</name>
</gene>
<dbReference type="GO" id="GO:0006631">
    <property type="term" value="P:fatty acid metabolic process"/>
    <property type="evidence" value="ECO:0007669"/>
    <property type="project" value="TreeGrafter"/>
</dbReference>
<comment type="subcellular location">
    <subcellularLocation>
        <location evidence="1">Endomembrane system</location>
        <topology evidence="1">Peripheral membrane protein</topology>
    </subcellularLocation>
</comment>
<accession>A0A0S4IZT6</accession>
<name>A0A0S4IZT6_BODSA</name>
<dbReference type="PANTHER" id="PTHR12563:SF17">
    <property type="entry name" value="DIHYDROXYACETONE PHOSPHATE ACYLTRANSFERASE"/>
    <property type="match status" value="1"/>
</dbReference>
<dbReference type="Proteomes" id="UP000051952">
    <property type="component" value="Unassembled WGS sequence"/>
</dbReference>
<proteinExistence type="inferred from homology"/>
<evidence type="ECO:0000313" key="8">
    <source>
        <dbReference type="EMBL" id="CUG06104.1"/>
    </source>
</evidence>
<dbReference type="VEuPathDB" id="TriTrypDB:BSAL_71650"/>
<dbReference type="GO" id="GO:0006072">
    <property type="term" value="P:glycerol-3-phosphate metabolic process"/>
    <property type="evidence" value="ECO:0007669"/>
    <property type="project" value="TreeGrafter"/>
</dbReference>
<evidence type="ECO:0000256" key="6">
    <source>
        <dbReference type="SAM" id="MobiDB-lite"/>
    </source>
</evidence>
<evidence type="ECO:0000256" key="3">
    <source>
        <dbReference type="ARBA" id="ARBA00022679"/>
    </source>
</evidence>
<dbReference type="EMBL" id="CYKH01000560">
    <property type="protein sequence ID" value="CUG06104.1"/>
    <property type="molecule type" value="Genomic_DNA"/>
</dbReference>
<keyword evidence="5 8" id="KW-0012">Acyltransferase</keyword>
<dbReference type="Pfam" id="PF19277">
    <property type="entry name" value="GPAT_C"/>
    <property type="match status" value="1"/>
</dbReference>
<evidence type="ECO:0000259" key="7">
    <source>
        <dbReference type="SMART" id="SM00563"/>
    </source>
</evidence>
<feature type="region of interest" description="Disordered" evidence="6">
    <location>
        <begin position="92"/>
        <end position="116"/>
    </location>
</feature>
<evidence type="ECO:0000256" key="2">
    <source>
        <dbReference type="ARBA" id="ARBA00007937"/>
    </source>
</evidence>
<dbReference type="InterPro" id="IPR002123">
    <property type="entry name" value="Plipid/glycerol_acylTrfase"/>
</dbReference>
<dbReference type="Pfam" id="PF01553">
    <property type="entry name" value="Acyltransferase"/>
    <property type="match status" value="1"/>
</dbReference>
<evidence type="ECO:0000256" key="5">
    <source>
        <dbReference type="ARBA" id="ARBA00023315"/>
    </source>
</evidence>
<dbReference type="GO" id="GO:0019432">
    <property type="term" value="P:triglyceride biosynthetic process"/>
    <property type="evidence" value="ECO:0007669"/>
    <property type="project" value="TreeGrafter"/>
</dbReference>
<dbReference type="SUPFAM" id="SSF69593">
    <property type="entry name" value="Glycerol-3-phosphate (1)-acyltransferase"/>
    <property type="match status" value="1"/>
</dbReference>
<dbReference type="OrthoDB" id="10255570at2759"/>
<dbReference type="GO" id="GO:0008654">
    <property type="term" value="P:phospholipid biosynthetic process"/>
    <property type="evidence" value="ECO:0007669"/>
    <property type="project" value="TreeGrafter"/>
</dbReference>
<dbReference type="GO" id="GO:0004366">
    <property type="term" value="F:glycerol-3-phosphate O-acyltransferase activity"/>
    <property type="evidence" value="ECO:0007669"/>
    <property type="project" value="TreeGrafter"/>
</dbReference>
<protein>
    <submittedName>
        <fullName evidence="8">Acyltransferase, putative</fullName>
    </submittedName>
</protein>
<comment type="similarity">
    <text evidence="2">Belongs to the GPAT/DAPAT family.</text>
</comment>
<keyword evidence="4" id="KW-0472">Membrane</keyword>
<feature type="region of interest" description="Disordered" evidence="6">
    <location>
        <begin position="1247"/>
        <end position="1275"/>
    </location>
</feature>
<feature type="domain" description="Phospholipid/glycerol acyltransferase" evidence="7">
    <location>
        <begin position="663"/>
        <end position="793"/>
    </location>
</feature>
<keyword evidence="3 8" id="KW-0808">Transferase</keyword>
<keyword evidence="9" id="KW-1185">Reference proteome</keyword>
<dbReference type="PANTHER" id="PTHR12563">
    <property type="entry name" value="GLYCEROL-3-PHOSPHATE ACYLTRANSFERASE"/>
    <property type="match status" value="1"/>
</dbReference>
<evidence type="ECO:0000313" key="9">
    <source>
        <dbReference type="Proteomes" id="UP000051952"/>
    </source>
</evidence>
<reference evidence="9" key="1">
    <citation type="submission" date="2015-09" db="EMBL/GenBank/DDBJ databases">
        <authorList>
            <consortium name="Pathogen Informatics"/>
        </authorList>
    </citation>
    <scope>NUCLEOTIDE SEQUENCE [LARGE SCALE GENOMIC DNA]</scope>
    <source>
        <strain evidence="9">Lake Konstanz</strain>
    </source>
</reference>
<dbReference type="SMART" id="SM00563">
    <property type="entry name" value="PlsC"/>
    <property type="match status" value="1"/>
</dbReference>
<evidence type="ECO:0000256" key="4">
    <source>
        <dbReference type="ARBA" id="ARBA00023136"/>
    </source>
</evidence>
<dbReference type="InterPro" id="IPR045520">
    <property type="entry name" value="GPAT/DHAPAT_C"/>
</dbReference>